<dbReference type="GO" id="GO:0008270">
    <property type="term" value="F:zinc ion binding"/>
    <property type="evidence" value="ECO:0007669"/>
    <property type="project" value="InterPro"/>
</dbReference>
<feature type="region of interest" description="Disordered" evidence="1">
    <location>
        <begin position="260"/>
        <end position="280"/>
    </location>
</feature>
<organism evidence="2 3">
    <name type="scientific">Glossina austeni</name>
    <name type="common">Savannah tsetse fly</name>
    <dbReference type="NCBI Taxonomy" id="7395"/>
    <lineage>
        <taxon>Eukaryota</taxon>
        <taxon>Metazoa</taxon>
        <taxon>Ecdysozoa</taxon>
        <taxon>Arthropoda</taxon>
        <taxon>Hexapoda</taxon>
        <taxon>Insecta</taxon>
        <taxon>Pterygota</taxon>
        <taxon>Neoptera</taxon>
        <taxon>Endopterygota</taxon>
        <taxon>Diptera</taxon>
        <taxon>Brachycera</taxon>
        <taxon>Muscomorpha</taxon>
        <taxon>Hippoboscoidea</taxon>
        <taxon>Glossinidae</taxon>
        <taxon>Glossina</taxon>
    </lineage>
</organism>
<sequence length="471" mass="53162">MCHTKSTIQQKINRIHGNSRREYQLFIGQTECVNLTDMISLTEHYEDIPPKQSQAGHHRPNAAIELISHPLLDNGIRRRNVYQEGHYAQHYQNPRILFCWECGRRGVLTKDCCRVNGQVSPQFRAMDIENNPDIYERIPERPESPEQPIERSPVIANVTVGGLLVKGVTDTAATSTIIKSNLQDIIQFVPETPNISTTIPMADGTLRFIHRELVTTFRNTVKRPKDPWSGKAFDTITNPTHGLARGPASNSVVGSKHDDFIGQAPTKRRDNGLPTRVDPPKEHRITRIHQTSHDDIEDTFKLNEPAEKFSHSSSAIASNRRLTNMTPCPMAAERATTILNIPVPAPNWAIYLIDSIGGYPTEKIATNIRRYMEFLNMKKYRHDVNLGHHAMPLCVVSLSRQAKSADYGGFLLRNLEIYLNPHEDGCDPLTLLTAWCTAAEARHTRMEIAAIFLELAAEEGWPQPHGSTWNE</sequence>
<dbReference type="GO" id="GO:0003676">
    <property type="term" value="F:nucleic acid binding"/>
    <property type="evidence" value="ECO:0007669"/>
    <property type="project" value="InterPro"/>
</dbReference>
<dbReference type="InterPro" id="IPR036875">
    <property type="entry name" value="Znf_CCHC_sf"/>
</dbReference>
<dbReference type="VEuPathDB" id="VectorBase:GAUT041510"/>
<dbReference type="EnsemblMetazoa" id="GAUT041510-RA">
    <property type="protein sequence ID" value="GAUT041510-PA"/>
    <property type="gene ID" value="GAUT041510"/>
</dbReference>
<accession>A0A1A9VMB0</accession>
<dbReference type="Proteomes" id="UP000078200">
    <property type="component" value="Unassembled WGS sequence"/>
</dbReference>
<evidence type="ECO:0000256" key="1">
    <source>
        <dbReference type="SAM" id="MobiDB-lite"/>
    </source>
</evidence>
<name>A0A1A9VMB0_GLOAU</name>
<dbReference type="STRING" id="7395.A0A1A9VMB0"/>
<dbReference type="AlphaFoldDB" id="A0A1A9VMB0"/>
<protein>
    <recommendedName>
        <fullName evidence="4">CCHC-type domain-containing protein</fullName>
    </recommendedName>
</protein>
<reference evidence="2" key="1">
    <citation type="submission" date="2020-05" db="UniProtKB">
        <authorList>
            <consortium name="EnsemblMetazoa"/>
        </authorList>
    </citation>
    <scope>IDENTIFICATION</scope>
    <source>
        <strain evidence="2">TTRI</strain>
    </source>
</reference>
<evidence type="ECO:0008006" key="4">
    <source>
        <dbReference type="Google" id="ProtNLM"/>
    </source>
</evidence>
<evidence type="ECO:0000313" key="3">
    <source>
        <dbReference type="Proteomes" id="UP000078200"/>
    </source>
</evidence>
<dbReference type="SUPFAM" id="SSF57756">
    <property type="entry name" value="Retrovirus zinc finger-like domains"/>
    <property type="match status" value="1"/>
</dbReference>
<keyword evidence="3" id="KW-1185">Reference proteome</keyword>
<proteinExistence type="predicted"/>
<evidence type="ECO:0000313" key="2">
    <source>
        <dbReference type="EnsemblMetazoa" id="GAUT041510-PA"/>
    </source>
</evidence>